<evidence type="ECO:0000256" key="1">
    <source>
        <dbReference type="SAM" id="Phobius"/>
    </source>
</evidence>
<evidence type="ECO:0000259" key="3">
    <source>
        <dbReference type="Pfam" id="PF13194"/>
    </source>
</evidence>
<evidence type="ECO:0000313" key="4">
    <source>
        <dbReference type="EMBL" id="GGE05534.1"/>
    </source>
</evidence>
<feature type="domain" description="DUF4010" evidence="3">
    <location>
        <begin position="179"/>
        <end position="387"/>
    </location>
</feature>
<protein>
    <recommendedName>
        <fullName evidence="6">DUF4010 domain-containing protein</fullName>
    </recommendedName>
</protein>
<sequence>MTLDPALWTSLGTAIAVGLLIGVERGWRQRRIRGGGRVAGLRTFALLGLLGGLAGLMAIVYPLVAAALAIGAVAILVIGYRRAIQPDATTEIAALLTLGLGALAGSGNPVPALAAAAVVTLLLSSRDQLHRWLRGLTETDIHAVARFAIIAAAIWPLLPDRDMGPYNAWNPRDLWLVVVIVCGLSFAGYAASRRFGATSGILATAAIGGLYSSTAVTAALSQQLRGTPEHARALSAGIAVASAVMFVRVAVLAAVLVPFALPRLAIIIAPAAIIALVFVALRWRSARDAPPATNVAVARNPFALLPALGFAVFVAILALIVRWAEIRYGNAGIALTLAITGSMDVDAAIVTMRGLPANSLDPAIAGMILALPVLLNTLVKAGITIVTAGPKLGWPAALPLLASAATMPVAAFLAR</sequence>
<reference evidence="4" key="2">
    <citation type="submission" date="2020-09" db="EMBL/GenBank/DDBJ databases">
        <authorList>
            <person name="Sun Q."/>
            <person name="Zhou Y."/>
        </authorList>
    </citation>
    <scope>NUCLEOTIDE SEQUENCE</scope>
    <source>
        <strain evidence="4">CGMCC 1.15519</strain>
    </source>
</reference>
<feature type="transmembrane region" description="Helical" evidence="1">
    <location>
        <begin position="263"/>
        <end position="281"/>
    </location>
</feature>
<comment type="caution">
    <text evidence="4">The sequence shown here is derived from an EMBL/GenBank/DDBJ whole genome shotgun (WGS) entry which is preliminary data.</text>
</comment>
<feature type="transmembrane region" description="Helical" evidence="1">
    <location>
        <begin position="392"/>
        <end position="414"/>
    </location>
</feature>
<feature type="transmembrane region" description="Helical" evidence="1">
    <location>
        <begin position="92"/>
        <end position="121"/>
    </location>
</feature>
<gene>
    <name evidence="4" type="ORF">GCM10011529_09900</name>
</gene>
<name>A0A917E5P4_9SPHN</name>
<feature type="transmembrane region" description="Helical" evidence="1">
    <location>
        <begin position="363"/>
        <end position="386"/>
    </location>
</feature>
<dbReference type="RefSeq" id="WP_188761833.1">
    <property type="nucleotide sequence ID" value="NZ_BMJM01000003.1"/>
</dbReference>
<keyword evidence="1" id="KW-0812">Transmembrane</keyword>
<feature type="transmembrane region" description="Helical" evidence="1">
    <location>
        <begin position="141"/>
        <end position="158"/>
    </location>
</feature>
<dbReference type="PANTHER" id="PTHR39084">
    <property type="entry name" value="MEMBRANE PROTEIN-RELATED"/>
    <property type="match status" value="1"/>
</dbReference>
<accession>A0A917E5P4</accession>
<feature type="transmembrane region" description="Helical" evidence="1">
    <location>
        <begin position="330"/>
        <end position="351"/>
    </location>
</feature>
<evidence type="ECO:0000259" key="2">
    <source>
        <dbReference type="Pfam" id="PF02308"/>
    </source>
</evidence>
<dbReference type="PANTHER" id="PTHR39084:SF1">
    <property type="entry name" value="DUF4010 DOMAIN-CONTAINING PROTEIN"/>
    <property type="match status" value="1"/>
</dbReference>
<dbReference type="Pfam" id="PF02308">
    <property type="entry name" value="MgtC"/>
    <property type="match status" value="1"/>
</dbReference>
<dbReference type="Proteomes" id="UP000635071">
    <property type="component" value="Unassembled WGS sequence"/>
</dbReference>
<feature type="transmembrane region" description="Helical" evidence="1">
    <location>
        <begin position="197"/>
        <end position="221"/>
    </location>
</feature>
<feature type="transmembrane region" description="Helical" evidence="1">
    <location>
        <begin position="59"/>
        <end position="80"/>
    </location>
</feature>
<reference evidence="4" key="1">
    <citation type="journal article" date="2014" name="Int. J. Syst. Evol. Microbiol.">
        <title>Complete genome sequence of Corynebacterium casei LMG S-19264T (=DSM 44701T), isolated from a smear-ripened cheese.</title>
        <authorList>
            <consortium name="US DOE Joint Genome Institute (JGI-PGF)"/>
            <person name="Walter F."/>
            <person name="Albersmeier A."/>
            <person name="Kalinowski J."/>
            <person name="Ruckert C."/>
        </authorList>
    </citation>
    <scope>NUCLEOTIDE SEQUENCE</scope>
    <source>
        <strain evidence="4">CGMCC 1.15519</strain>
    </source>
</reference>
<dbReference type="Pfam" id="PF13194">
    <property type="entry name" value="DUF4010"/>
    <property type="match status" value="1"/>
</dbReference>
<feature type="transmembrane region" description="Helical" evidence="1">
    <location>
        <begin position="174"/>
        <end position="191"/>
    </location>
</feature>
<keyword evidence="5" id="KW-1185">Reference proteome</keyword>
<feature type="transmembrane region" description="Helical" evidence="1">
    <location>
        <begin position="302"/>
        <end position="324"/>
    </location>
</feature>
<dbReference type="EMBL" id="BMJM01000003">
    <property type="protein sequence ID" value="GGE05534.1"/>
    <property type="molecule type" value="Genomic_DNA"/>
</dbReference>
<keyword evidence="1" id="KW-0472">Membrane</keyword>
<keyword evidence="1" id="KW-1133">Transmembrane helix</keyword>
<proteinExistence type="predicted"/>
<evidence type="ECO:0008006" key="6">
    <source>
        <dbReference type="Google" id="ProtNLM"/>
    </source>
</evidence>
<dbReference type="AlphaFoldDB" id="A0A917E5P4"/>
<feature type="domain" description="MgtC/SapB/SrpB/YhiD N-terminal" evidence="2">
    <location>
        <begin position="11"/>
        <end position="131"/>
    </location>
</feature>
<evidence type="ECO:0000313" key="5">
    <source>
        <dbReference type="Proteomes" id="UP000635071"/>
    </source>
</evidence>
<feature type="transmembrane region" description="Helical" evidence="1">
    <location>
        <begin position="233"/>
        <end position="257"/>
    </location>
</feature>
<dbReference type="InterPro" id="IPR049177">
    <property type="entry name" value="MgtC_SapB_SrpB_YhiD_N"/>
</dbReference>
<dbReference type="InterPro" id="IPR025105">
    <property type="entry name" value="DUF4010"/>
</dbReference>
<feature type="transmembrane region" description="Helical" evidence="1">
    <location>
        <begin position="6"/>
        <end position="23"/>
    </location>
</feature>
<organism evidence="4 5">
    <name type="scientific">Sandarakinorhabdus glacialis</name>
    <dbReference type="NCBI Taxonomy" id="1614636"/>
    <lineage>
        <taxon>Bacteria</taxon>
        <taxon>Pseudomonadati</taxon>
        <taxon>Pseudomonadota</taxon>
        <taxon>Alphaproteobacteria</taxon>
        <taxon>Sphingomonadales</taxon>
        <taxon>Sphingosinicellaceae</taxon>
        <taxon>Sandarakinorhabdus</taxon>
    </lineage>
</organism>